<evidence type="ECO:0000313" key="1">
    <source>
        <dbReference type="EMBL" id="KRX90203.1"/>
    </source>
</evidence>
<comment type="caution">
    <text evidence="1">The sequence shown here is derived from an EMBL/GenBank/DDBJ whole genome shotgun (WGS) entry which is preliminary data.</text>
</comment>
<reference evidence="1 2" key="1">
    <citation type="submission" date="2015-01" db="EMBL/GenBank/DDBJ databases">
        <title>Evolution of Trichinella species and genotypes.</title>
        <authorList>
            <person name="Korhonen P.K."/>
            <person name="Edoardo P."/>
            <person name="Giuseppe L.R."/>
            <person name="Gasser R.B."/>
        </authorList>
    </citation>
    <scope>NUCLEOTIDE SEQUENCE [LARGE SCALE GENOMIC DNA]</scope>
    <source>
        <strain evidence="1">ISS141</strain>
    </source>
</reference>
<accession>A0A0V0XQP4</accession>
<evidence type="ECO:0000313" key="2">
    <source>
        <dbReference type="Proteomes" id="UP000054815"/>
    </source>
</evidence>
<dbReference type="Proteomes" id="UP000054815">
    <property type="component" value="Unassembled WGS sequence"/>
</dbReference>
<protein>
    <submittedName>
        <fullName evidence="1">Uncharacterized protein</fullName>
    </submittedName>
</protein>
<sequence length="104" mass="11907">MDLGRSAKYNESILPCLVAYDSRNIDKLEGFLCINIGDANFKSNLFHNYWGVWGEILQNTSKNSKFERFSPFLAKEPSPLFRKIGKFQEMAVSLTITLIDLNLL</sequence>
<organism evidence="1 2">
    <name type="scientific">Trichinella pseudospiralis</name>
    <name type="common">Parasitic roundworm</name>
    <dbReference type="NCBI Taxonomy" id="6337"/>
    <lineage>
        <taxon>Eukaryota</taxon>
        <taxon>Metazoa</taxon>
        <taxon>Ecdysozoa</taxon>
        <taxon>Nematoda</taxon>
        <taxon>Enoplea</taxon>
        <taxon>Dorylaimia</taxon>
        <taxon>Trichinellida</taxon>
        <taxon>Trichinellidae</taxon>
        <taxon>Trichinella</taxon>
    </lineage>
</organism>
<dbReference type="AlphaFoldDB" id="A0A0V0XQP4"/>
<proteinExistence type="predicted"/>
<name>A0A0V0XQP4_TRIPS</name>
<dbReference type="EMBL" id="JYDU01000173">
    <property type="protein sequence ID" value="KRX90203.1"/>
    <property type="molecule type" value="Genomic_DNA"/>
</dbReference>
<gene>
    <name evidence="1" type="ORF">T4E_6937</name>
</gene>